<comment type="caution">
    <text evidence="1">The sequence shown here is derived from an EMBL/GenBank/DDBJ whole genome shotgun (WGS) entry which is preliminary data.</text>
</comment>
<evidence type="ECO:0000313" key="2">
    <source>
        <dbReference type="Proteomes" id="UP000284706"/>
    </source>
</evidence>
<keyword evidence="2" id="KW-1185">Reference proteome</keyword>
<reference evidence="1 2" key="1">
    <citation type="journal article" date="2018" name="Evol. Lett.">
        <title>Horizontal gene cluster transfer increased hallucinogenic mushroom diversity.</title>
        <authorList>
            <person name="Reynolds H.T."/>
            <person name="Vijayakumar V."/>
            <person name="Gluck-Thaler E."/>
            <person name="Korotkin H.B."/>
            <person name="Matheny P.B."/>
            <person name="Slot J.C."/>
        </authorList>
    </citation>
    <scope>NUCLEOTIDE SEQUENCE [LARGE SCALE GENOMIC DNA]</scope>
    <source>
        <strain evidence="1 2">SRW20</strain>
    </source>
</reference>
<organism evidence="1 2">
    <name type="scientific">Gymnopilus dilepis</name>
    <dbReference type="NCBI Taxonomy" id="231916"/>
    <lineage>
        <taxon>Eukaryota</taxon>
        <taxon>Fungi</taxon>
        <taxon>Dikarya</taxon>
        <taxon>Basidiomycota</taxon>
        <taxon>Agaricomycotina</taxon>
        <taxon>Agaricomycetes</taxon>
        <taxon>Agaricomycetidae</taxon>
        <taxon>Agaricales</taxon>
        <taxon>Agaricineae</taxon>
        <taxon>Hymenogastraceae</taxon>
        <taxon>Gymnopilus</taxon>
    </lineage>
</organism>
<proteinExistence type="predicted"/>
<sequence length="229" mass="26266">MPLPSWKELWTVLGLRKDDVRSDEIRVLITDYVRDNMDVDMLSSDHSDEVYSRLITEGNQLARRYGFIKTSNDYPEEPTAHEKIIRGCAMRTHNAHRALCEFDLPFVDNVLDCLFVQTKTGAQRRYGGVSLPSSIKKAKVPQRSVNNHSEFLYILQEHGSVCSAFSAKLLLTLRGEEKIDSQIEALRNKTFSQIGVFAKDVAESSKPAETPWQLFLANEIMWEHSRKLY</sequence>
<protein>
    <submittedName>
        <fullName evidence="1">Uncharacterized protein</fullName>
    </submittedName>
</protein>
<evidence type="ECO:0000313" key="1">
    <source>
        <dbReference type="EMBL" id="PPQ80409.1"/>
    </source>
</evidence>
<dbReference type="AlphaFoldDB" id="A0A409WPI5"/>
<dbReference type="InParanoid" id="A0A409WPI5"/>
<dbReference type="OrthoDB" id="3104660at2759"/>
<gene>
    <name evidence="1" type="ORF">CVT26_004430</name>
</gene>
<accession>A0A409WPI5</accession>
<dbReference type="EMBL" id="NHYE01004953">
    <property type="protein sequence ID" value="PPQ80409.1"/>
    <property type="molecule type" value="Genomic_DNA"/>
</dbReference>
<name>A0A409WPI5_9AGAR</name>
<dbReference type="Proteomes" id="UP000284706">
    <property type="component" value="Unassembled WGS sequence"/>
</dbReference>